<evidence type="ECO:0000259" key="17">
    <source>
        <dbReference type="Pfam" id="PF00361"/>
    </source>
</evidence>
<comment type="catalytic activity">
    <reaction evidence="15 16">
        <text>a ubiquinone + NADH + 5 H(+)(in) = a ubiquinol + NAD(+) + 4 H(+)(out)</text>
        <dbReference type="Rhea" id="RHEA:29091"/>
        <dbReference type="Rhea" id="RHEA-COMP:9565"/>
        <dbReference type="Rhea" id="RHEA-COMP:9566"/>
        <dbReference type="ChEBI" id="CHEBI:15378"/>
        <dbReference type="ChEBI" id="CHEBI:16389"/>
        <dbReference type="ChEBI" id="CHEBI:17976"/>
        <dbReference type="ChEBI" id="CHEBI:57540"/>
        <dbReference type="ChEBI" id="CHEBI:57945"/>
        <dbReference type="EC" id="7.1.1.2"/>
    </reaction>
</comment>
<dbReference type="PANTHER" id="PTHR42829">
    <property type="entry name" value="NADH-UBIQUINONE OXIDOREDUCTASE CHAIN 5"/>
    <property type="match status" value="1"/>
</dbReference>
<evidence type="ECO:0000256" key="11">
    <source>
        <dbReference type="ARBA" id="ARBA00023027"/>
    </source>
</evidence>
<feature type="transmembrane region" description="Helical" evidence="16">
    <location>
        <begin position="272"/>
        <end position="294"/>
    </location>
</feature>
<keyword evidence="14 16" id="KW-0472">Membrane</keyword>
<evidence type="ECO:0000256" key="7">
    <source>
        <dbReference type="ARBA" id="ARBA00022792"/>
    </source>
</evidence>
<evidence type="ECO:0000256" key="8">
    <source>
        <dbReference type="ARBA" id="ARBA00022967"/>
    </source>
</evidence>
<evidence type="ECO:0000256" key="5">
    <source>
        <dbReference type="ARBA" id="ARBA00022660"/>
    </source>
</evidence>
<dbReference type="GO" id="GO:0042773">
    <property type="term" value="P:ATP synthesis coupled electron transport"/>
    <property type="evidence" value="ECO:0007669"/>
    <property type="project" value="InterPro"/>
</dbReference>
<accession>T2KG12</accession>
<dbReference type="InterPro" id="IPR018393">
    <property type="entry name" value="NADHpl_OxRdtase_5_subgr"/>
</dbReference>
<keyword evidence="9" id="KW-0249">Electron transport</keyword>
<keyword evidence="11 16" id="KW-0520">NAD</keyword>
<feature type="domain" description="NADH-Ubiquinone oxidoreductase (complex I) chain 5 N-terminal" evidence="18">
    <location>
        <begin position="68"/>
        <end position="118"/>
    </location>
</feature>
<feature type="transmembrane region" description="Helical" evidence="16">
    <location>
        <begin position="368"/>
        <end position="386"/>
    </location>
</feature>
<dbReference type="GO" id="GO:0005743">
    <property type="term" value="C:mitochondrial inner membrane"/>
    <property type="evidence" value="ECO:0007669"/>
    <property type="project" value="UniProtKB-SubCell"/>
</dbReference>
<evidence type="ECO:0000313" key="20">
    <source>
        <dbReference type="EMBL" id="CDF66092.1"/>
    </source>
</evidence>
<evidence type="ECO:0000256" key="13">
    <source>
        <dbReference type="ARBA" id="ARBA00023128"/>
    </source>
</evidence>
<comment type="function">
    <text evidence="16">Core subunit of the mitochondrial membrane respiratory chain NADH dehydrogenase (Complex I) which catalyzes electron transfer from NADH through the respiratory chain, using ubiquinone as an electron acceptor. Essential for the catalytic activity and assembly of complex I.</text>
</comment>
<reference evidence="20" key="1">
    <citation type="journal article" date="2013" name="Mol. Phylogenet. Evol.">
        <title>Next-generation sequencing and phylogenetic signal of complete mitochondrial genomes for resolving the evolutionary history of leaf-nosed bats (phyllostomidae).</title>
        <authorList>
            <person name="Botero-Castro F."/>
            <person name="Tilak M.K."/>
            <person name="Justy F."/>
            <person name="Catzeflis F."/>
            <person name="Delsuc F."/>
            <person name="Douzery E.J."/>
        </authorList>
    </citation>
    <scope>NUCLEOTIDE SEQUENCE</scope>
    <source>
        <strain evidence="20">T-5299</strain>
    </source>
</reference>
<evidence type="ECO:0000256" key="15">
    <source>
        <dbReference type="ARBA" id="ARBA00049551"/>
    </source>
</evidence>
<dbReference type="InterPro" id="IPR010934">
    <property type="entry name" value="NADH_DH_su5_C"/>
</dbReference>
<dbReference type="InterPro" id="IPR003945">
    <property type="entry name" value="NU5C-like"/>
</dbReference>
<evidence type="ECO:0000256" key="2">
    <source>
        <dbReference type="ARBA" id="ARBA00012944"/>
    </source>
</evidence>
<geneLocation type="mitochondrion" evidence="20"/>
<organism evidence="20">
    <name type="scientific">Sturnira tildae</name>
    <name type="common">Tilda's yellow-shouldered bat</name>
    <dbReference type="NCBI Taxonomy" id="27661"/>
    <lineage>
        <taxon>Eukaryota</taxon>
        <taxon>Metazoa</taxon>
        <taxon>Chordata</taxon>
        <taxon>Craniata</taxon>
        <taxon>Vertebrata</taxon>
        <taxon>Euteleostomi</taxon>
        <taxon>Mammalia</taxon>
        <taxon>Eutheria</taxon>
        <taxon>Laurasiatheria</taxon>
        <taxon>Chiroptera</taxon>
        <taxon>Yangochiroptera</taxon>
        <taxon>Phyllostomidae</taxon>
        <taxon>Stenodermatinae</taxon>
        <taxon>Sturnira</taxon>
    </lineage>
</organism>
<dbReference type="GO" id="GO:0003954">
    <property type="term" value="F:NADH dehydrogenase activity"/>
    <property type="evidence" value="ECO:0007669"/>
    <property type="project" value="TreeGrafter"/>
</dbReference>
<feature type="transmembrane region" description="Helical" evidence="16">
    <location>
        <begin position="485"/>
        <end position="506"/>
    </location>
</feature>
<evidence type="ECO:0000256" key="9">
    <source>
        <dbReference type="ARBA" id="ARBA00022982"/>
    </source>
</evidence>
<dbReference type="Pfam" id="PF00361">
    <property type="entry name" value="Proton_antipo_M"/>
    <property type="match status" value="1"/>
</dbReference>
<feature type="domain" description="NADH dehydrogenase subunit 5 C-terminal" evidence="19">
    <location>
        <begin position="422"/>
        <end position="601"/>
    </location>
</feature>
<comment type="similarity">
    <text evidence="16">Belongs to the complex I subunit 5 family.</text>
</comment>
<feature type="transmembrane region" description="Helical" evidence="16">
    <location>
        <begin position="301"/>
        <end position="319"/>
    </location>
</feature>
<evidence type="ECO:0000256" key="1">
    <source>
        <dbReference type="ARBA" id="ARBA00004448"/>
    </source>
</evidence>
<evidence type="ECO:0000256" key="4">
    <source>
        <dbReference type="ARBA" id="ARBA00022448"/>
    </source>
</evidence>
<feature type="transmembrane region" description="Helical" evidence="16">
    <location>
        <begin position="453"/>
        <end position="473"/>
    </location>
</feature>
<comment type="subcellular location">
    <subcellularLocation>
        <location evidence="1">Mitochondrion inner membrane</location>
        <topology evidence="1">Multi-pass membrane protein</topology>
    </subcellularLocation>
</comment>
<dbReference type="Pfam" id="PF06455">
    <property type="entry name" value="NADH5_C"/>
    <property type="match status" value="1"/>
</dbReference>
<feature type="transmembrane region" description="Helical" evidence="16">
    <location>
        <begin position="406"/>
        <end position="432"/>
    </location>
</feature>
<feature type="transmembrane region" description="Helical" evidence="16">
    <location>
        <begin position="245"/>
        <end position="266"/>
    </location>
</feature>
<evidence type="ECO:0000256" key="12">
    <source>
        <dbReference type="ARBA" id="ARBA00023075"/>
    </source>
</evidence>
<evidence type="ECO:0000256" key="14">
    <source>
        <dbReference type="ARBA" id="ARBA00023136"/>
    </source>
</evidence>
<dbReference type="GeneID" id="17046793"/>
<dbReference type="GO" id="GO:0008137">
    <property type="term" value="F:NADH dehydrogenase (ubiquinone) activity"/>
    <property type="evidence" value="ECO:0007669"/>
    <property type="project" value="UniProtKB-EC"/>
</dbReference>
<dbReference type="PRINTS" id="PR01434">
    <property type="entry name" value="NADHDHGNASE5"/>
</dbReference>
<dbReference type="InterPro" id="IPR001750">
    <property type="entry name" value="ND/Mrp_TM"/>
</dbReference>
<keyword evidence="12 16" id="KW-0830">Ubiquinone</keyword>
<reference evidence="20" key="2">
    <citation type="submission" date="2013-04" db="EMBL/GenBank/DDBJ databases">
        <authorList>
            <person name="DOUZERY E.J.P."/>
        </authorList>
    </citation>
    <scope>NUCLEOTIDE SEQUENCE</scope>
    <source>
        <strain evidence="20">T-5299</strain>
    </source>
</reference>
<keyword evidence="6 16" id="KW-0812">Transmembrane</keyword>
<dbReference type="PANTHER" id="PTHR42829:SF2">
    <property type="entry name" value="NADH-UBIQUINONE OXIDOREDUCTASE CHAIN 5"/>
    <property type="match status" value="1"/>
</dbReference>
<protein>
    <recommendedName>
        <fullName evidence="3 16">NADH-ubiquinone oxidoreductase chain 5</fullName>
        <ecNumber evidence="2 16">7.1.1.2</ecNumber>
    </recommendedName>
</protein>
<keyword evidence="10 16" id="KW-1133">Transmembrane helix</keyword>
<dbReference type="EMBL" id="HG003314">
    <property type="protein sequence ID" value="CDF66092.1"/>
    <property type="molecule type" value="Genomic_DNA"/>
</dbReference>
<evidence type="ECO:0000256" key="16">
    <source>
        <dbReference type="RuleBase" id="RU003404"/>
    </source>
</evidence>
<keyword evidence="8" id="KW-1278">Translocase</keyword>
<dbReference type="CTD" id="4540"/>
<evidence type="ECO:0000256" key="10">
    <source>
        <dbReference type="ARBA" id="ARBA00022989"/>
    </source>
</evidence>
<feature type="transmembrane region" description="Helical" evidence="16">
    <location>
        <begin position="84"/>
        <end position="105"/>
    </location>
</feature>
<evidence type="ECO:0000256" key="3">
    <source>
        <dbReference type="ARBA" id="ARBA00021096"/>
    </source>
</evidence>
<dbReference type="AlphaFoldDB" id="T2KG12"/>
<dbReference type="InterPro" id="IPR001516">
    <property type="entry name" value="Proton_antipo_N"/>
</dbReference>
<proteinExistence type="inferred from homology"/>
<keyword evidence="4 16" id="KW-0813">Transport</keyword>
<dbReference type="NCBIfam" id="TIGR01974">
    <property type="entry name" value="NDH_I_L"/>
    <property type="match status" value="1"/>
</dbReference>
<evidence type="ECO:0000259" key="19">
    <source>
        <dbReference type="Pfam" id="PF06455"/>
    </source>
</evidence>
<keyword evidence="7" id="KW-0999">Mitochondrion inner membrane</keyword>
<gene>
    <name evidence="20" type="primary">ND5</name>
</gene>
<keyword evidence="5" id="KW-0679">Respiratory chain</keyword>
<feature type="transmembrane region" description="Helical" evidence="16">
    <location>
        <begin position="140"/>
        <end position="160"/>
    </location>
</feature>
<feature type="transmembrane region" description="Helical" evidence="16">
    <location>
        <begin position="36"/>
        <end position="56"/>
    </location>
</feature>
<feature type="domain" description="NADH:quinone oxidoreductase/Mrp antiporter transmembrane" evidence="17">
    <location>
        <begin position="134"/>
        <end position="419"/>
    </location>
</feature>
<dbReference type="RefSeq" id="YP_008578476.1">
    <property type="nucleotide sequence ID" value="NC_022427.1"/>
</dbReference>
<feature type="transmembrane region" description="Helical" evidence="16">
    <location>
        <begin position="6"/>
        <end position="24"/>
    </location>
</feature>
<feature type="transmembrane region" description="Helical" evidence="16">
    <location>
        <begin position="117"/>
        <end position="134"/>
    </location>
</feature>
<evidence type="ECO:0000259" key="18">
    <source>
        <dbReference type="Pfam" id="PF00662"/>
    </source>
</evidence>
<name>T2KG12_STUTI</name>
<evidence type="ECO:0000256" key="6">
    <source>
        <dbReference type="ARBA" id="ARBA00022692"/>
    </source>
</evidence>
<feature type="transmembrane region" description="Helical" evidence="16">
    <location>
        <begin position="172"/>
        <end position="191"/>
    </location>
</feature>
<feature type="transmembrane region" description="Helical" evidence="16">
    <location>
        <begin position="583"/>
        <end position="602"/>
    </location>
</feature>
<dbReference type="GO" id="GO:0015990">
    <property type="term" value="P:electron transport coupled proton transport"/>
    <property type="evidence" value="ECO:0007669"/>
    <property type="project" value="TreeGrafter"/>
</dbReference>
<feature type="transmembrane region" description="Helical" evidence="16">
    <location>
        <begin position="325"/>
        <end position="347"/>
    </location>
</feature>
<dbReference type="Pfam" id="PF00662">
    <property type="entry name" value="Proton_antipo_N"/>
    <property type="match status" value="1"/>
</dbReference>
<sequence length="606" mass="67626">MNLASSTMLLSLTMMTLPILTTTLHPQNSPKYPDYVKTMVSYSFFISMIPTTLFIFSNQETMISNWHWITIQTLKLSLSFKLDFFSVLFMPVALFVTWSILEFSMWYMHSDPNINRFFKYLLMFLITMLILVTANNLFQLFIGWEGVGIMSFLLIGWWYGRADANTAALQAILYNRIGDIGFILSMAYFLTYTNTWEIQQIFSLNTTPTSLPLMGLLLAATGKSAQFGLHPWLPSAMEGPTPVSALLHSSTMVVAGIFLLIRFYPLMENNPLAQTTALCLGAITTLFTAMCALTQNDIKKIIAFSTSSQLGLMMVTIGINQPHLAFLHICTHAFFKAMLFMCSGSIIHSLGDEQDIRKMGGLYKTMPFTSTAMTVGSLALTGTPFLTGFYSKDLIIEAANTSYTNAWALLMTLIATALTAVYSTRIIFFALLGQPRLPSLILIKENNPLLLNAIKRLLMGSIFAGFLISMNIPPTTILPMTMPPYLKLTALTVTLTGFALALELNLSALNLKFKTPSNMFKFSNLLGFFPTIIHRLYPSTNLTLGQKSASLLLDLTWLEIFFPKTISLIQMKTSTLVSNQKGLIKLYFLSFLITLLLALILLNPLA</sequence>
<keyword evidence="13 16" id="KW-0496">Mitochondrion</keyword>
<dbReference type="EC" id="7.1.1.2" evidence="2 16"/>